<reference evidence="1" key="1">
    <citation type="journal article" date="2023" name="Genome Biol. Evol.">
        <title>First Whole Genome Sequence and Flow Cytometry Genome Size Data for the Lichen-Forming Fungus Ramalina farinacea (Ascomycota).</title>
        <authorList>
            <person name="Llewellyn T."/>
            <person name="Mian S."/>
            <person name="Hill R."/>
            <person name="Leitch I.J."/>
            <person name="Gaya E."/>
        </authorList>
    </citation>
    <scope>NUCLEOTIDE SEQUENCE</scope>
    <source>
        <strain evidence="1">LIQ254RAFAR</strain>
    </source>
</reference>
<dbReference type="Proteomes" id="UP001161017">
    <property type="component" value="Unassembled WGS sequence"/>
</dbReference>
<evidence type="ECO:0000313" key="1">
    <source>
        <dbReference type="EMBL" id="MDI1485638.1"/>
    </source>
</evidence>
<evidence type="ECO:0000313" key="2">
    <source>
        <dbReference type="Proteomes" id="UP001161017"/>
    </source>
</evidence>
<dbReference type="AlphaFoldDB" id="A0AA43QFJ9"/>
<organism evidence="1 2">
    <name type="scientific">Ramalina farinacea</name>
    <dbReference type="NCBI Taxonomy" id="258253"/>
    <lineage>
        <taxon>Eukaryota</taxon>
        <taxon>Fungi</taxon>
        <taxon>Dikarya</taxon>
        <taxon>Ascomycota</taxon>
        <taxon>Pezizomycotina</taxon>
        <taxon>Lecanoromycetes</taxon>
        <taxon>OSLEUM clade</taxon>
        <taxon>Lecanoromycetidae</taxon>
        <taxon>Lecanorales</taxon>
        <taxon>Lecanorineae</taxon>
        <taxon>Ramalinaceae</taxon>
        <taxon>Ramalina</taxon>
    </lineage>
</organism>
<sequence>MVQEDVFNAKVQSGKKVCLDVHCFPNEWAVFPGYTGRVNRYINALLNLNKFAISRIANWKTFNLFGKFEVVEIHALLQTYGFARLTPKAIASDKATSDTRGQEAMAELVSRMELRYGPVKVCQRKLKGWPPSGIATDSDYWLIAPKRNLR</sequence>
<proteinExistence type="predicted"/>
<protein>
    <submittedName>
        <fullName evidence="1">Uncharacterized protein</fullName>
    </submittedName>
</protein>
<gene>
    <name evidence="1" type="ORF">OHK93_003827</name>
</gene>
<keyword evidence="2" id="KW-1185">Reference proteome</keyword>
<accession>A0AA43QFJ9</accession>
<name>A0AA43QFJ9_9LECA</name>
<comment type="caution">
    <text evidence="1">The sequence shown here is derived from an EMBL/GenBank/DDBJ whole genome shotgun (WGS) entry which is preliminary data.</text>
</comment>
<dbReference type="EMBL" id="JAPUFD010000002">
    <property type="protein sequence ID" value="MDI1485638.1"/>
    <property type="molecule type" value="Genomic_DNA"/>
</dbReference>